<comment type="caution">
    <text evidence="7">The sequence shown here is derived from an EMBL/GenBank/DDBJ whole genome shotgun (WGS) entry which is preliminary data.</text>
</comment>
<reference evidence="8" key="1">
    <citation type="submission" date="2016-06" db="EMBL/GenBank/DDBJ databases">
        <title>Parallel loss of symbiosis genes in relatives of nitrogen-fixing non-legume Parasponia.</title>
        <authorList>
            <person name="Van Velzen R."/>
            <person name="Holmer R."/>
            <person name="Bu F."/>
            <person name="Rutten L."/>
            <person name="Van Zeijl A."/>
            <person name="Liu W."/>
            <person name="Santuari L."/>
            <person name="Cao Q."/>
            <person name="Sharma T."/>
            <person name="Shen D."/>
            <person name="Roswanjaya Y."/>
            <person name="Wardhani T."/>
            <person name="Kalhor M.S."/>
            <person name="Jansen J."/>
            <person name="Van den Hoogen J."/>
            <person name="Gungor B."/>
            <person name="Hartog M."/>
            <person name="Hontelez J."/>
            <person name="Verver J."/>
            <person name="Yang W.-C."/>
            <person name="Schijlen E."/>
            <person name="Repin R."/>
            <person name="Schilthuizen M."/>
            <person name="Schranz E."/>
            <person name="Heidstra R."/>
            <person name="Miyata K."/>
            <person name="Fedorova E."/>
            <person name="Kohlen W."/>
            <person name="Bisseling T."/>
            <person name="Smit S."/>
            <person name="Geurts R."/>
        </authorList>
    </citation>
    <scope>NUCLEOTIDE SEQUENCE [LARGE SCALE GENOMIC DNA]</scope>
    <source>
        <strain evidence="8">cv. WU1-14</strain>
    </source>
</reference>
<evidence type="ECO:0000256" key="5">
    <source>
        <dbReference type="SAM" id="MobiDB-lite"/>
    </source>
</evidence>
<feature type="compositionally biased region" description="Polar residues" evidence="5">
    <location>
        <begin position="116"/>
        <end position="128"/>
    </location>
</feature>
<name>A0A2P5BF85_PARAD</name>
<keyword evidence="3 6" id="KW-1133">Transmembrane helix</keyword>
<keyword evidence="4 6" id="KW-0472">Membrane</keyword>
<dbReference type="InterPro" id="IPR037185">
    <property type="entry name" value="EmrE-like"/>
</dbReference>
<dbReference type="PANTHER" id="PTHR31218">
    <property type="entry name" value="WAT1-RELATED PROTEIN"/>
    <property type="match status" value="1"/>
</dbReference>
<evidence type="ECO:0000256" key="6">
    <source>
        <dbReference type="SAM" id="Phobius"/>
    </source>
</evidence>
<dbReference type="OrthoDB" id="1727045at2759"/>
<gene>
    <name evidence="7" type="ORF">PanWU01x14_243980</name>
</gene>
<sequence>MYSLGMTIITIPVSFMVEKDMSAWMLKPDLTLVTILYSGLLGHVFIMILYCCCLYSKGPFYISIFKPLSIVIAAAASFICLGDDLHLGSVVGGMILLLGFYSVLWGKAKEQESTKCGSENLATSTDSRTPLLRSQEKYVE</sequence>
<organism evidence="7 8">
    <name type="scientific">Parasponia andersonii</name>
    <name type="common">Sponia andersonii</name>
    <dbReference type="NCBI Taxonomy" id="3476"/>
    <lineage>
        <taxon>Eukaryota</taxon>
        <taxon>Viridiplantae</taxon>
        <taxon>Streptophyta</taxon>
        <taxon>Embryophyta</taxon>
        <taxon>Tracheophyta</taxon>
        <taxon>Spermatophyta</taxon>
        <taxon>Magnoliopsida</taxon>
        <taxon>eudicotyledons</taxon>
        <taxon>Gunneridae</taxon>
        <taxon>Pentapetalae</taxon>
        <taxon>rosids</taxon>
        <taxon>fabids</taxon>
        <taxon>Rosales</taxon>
        <taxon>Cannabaceae</taxon>
        <taxon>Parasponia</taxon>
    </lineage>
</organism>
<feature type="region of interest" description="Disordered" evidence="5">
    <location>
        <begin position="116"/>
        <end position="140"/>
    </location>
</feature>
<evidence type="ECO:0000256" key="2">
    <source>
        <dbReference type="ARBA" id="ARBA00022692"/>
    </source>
</evidence>
<protein>
    <submittedName>
        <fullName evidence="7">WAT1-related protein</fullName>
    </submittedName>
</protein>
<dbReference type="SUPFAM" id="SSF103481">
    <property type="entry name" value="Multidrug resistance efflux transporter EmrE"/>
    <property type="match status" value="1"/>
</dbReference>
<dbReference type="EMBL" id="JXTB01000294">
    <property type="protein sequence ID" value="PON47439.1"/>
    <property type="molecule type" value="Genomic_DNA"/>
</dbReference>
<evidence type="ECO:0000313" key="7">
    <source>
        <dbReference type="EMBL" id="PON47439.1"/>
    </source>
</evidence>
<comment type="subcellular location">
    <subcellularLocation>
        <location evidence="1">Membrane</location>
        <topology evidence="1">Multi-pass membrane protein</topology>
    </subcellularLocation>
</comment>
<evidence type="ECO:0000313" key="8">
    <source>
        <dbReference type="Proteomes" id="UP000237105"/>
    </source>
</evidence>
<dbReference type="AlphaFoldDB" id="A0A2P5BF85"/>
<evidence type="ECO:0000256" key="3">
    <source>
        <dbReference type="ARBA" id="ARBA00022989"/>
    </source>
</evidence>
<evidence type="ECO:0000256" key="1">
    <source>
        <dbReference type="ARBA" id="ARBA00004141"/>
    </source>
</evidence>
<evidence type="ECO:0000256" key="4">
    <source>
        <dbReference type="ARBA" id="ARBA00023136"/>
    </source>
</evidence>
<feature type="transmembrane region" description="Helical" evidence="6">
    <location>
        <begin position="60"/>
        <end position="79"/>
    </location>
</feature>
<feature type="transmembrane region" description="Helical" evidence="6">
    <location>
        <begin position="85"/>
        <end position="105"/>
    </location>
</feature>
<dbReference type="GO" id="GO:0022857">
    <property type="term" value="F:transmembrane transporter activity"/>
    <property type="evidence" value="ECO:0007669"/>
    <property type="project" value="InterPro"/>
</dbReference>
<accession>A0A2P5BF85</accession>
<dbReference type="GO" id="GO:0016020">
    <property type="term" value="C:membrane"/>
    <property type="evidence" value="ECO:0007669"/>
    <property type="project" value="InterPro"/>
</dbReference>
<feature type="transmembrane region" description="Helical" evidence="6">
    <location>
        <begin position="30"/>
        <end position="53"/>
    </location>
</feature>
<proteinExistence type="predicted"/>
<keyword evidence="8" id="KW-1185">Reference proteome</keyword>
<keyword evidence="2 6" id="KW-0812">Transmembrane</keyword>
<dbReference type="STRING" id="3476.A0A2P5BF85"/>
<dbReference type="Proteomes" id="UP000237105">
    <property type="component" value="Unassembled WGS sequence"/>
</dbReference>
<dbReference type="InterPro" id="IPR030184">
    <property type="entry name" value="WAT1-related"/>
</dbReference>